<accession>A0A518IT69</accession>
<dbReference type="PROSITE" id="PS50965">
    <property type="entry name" value="NERD"/>
    <property type="match status" value="1"/>
</dbReference>
<protein>
    <submittedName>
        <fullName evidence="2">Nuclease-related domain protein</fullName>
    </submittedName>
</protein>
<name>A0A518IT69_9BACT</name>
<dbReference type="EMBL" id="CP036318">
    <property type="protein sequence ID" value="QDV56286.1"/>
    <property type="molecule type" value="Genomic_DNA"/>
</dbReference>
<dbReference type="InterPro" id="IPR011528">
    <property type="entry name" value="NERD"/>
</dbReference>
<feature type="domain" description="NERD" evidence="1">
    <location>
        <begin position="18"/>
        <end position="135"/>
    </location>
</feature>
<organism evidence="2 3">
    <name type="scientific">Rosistilla oblonga</name>
    <dbReference type="NCBI Taxonomy" id="2527990"/>
    <lineage>
        <taxon>Bacteria</taxon>
        <taxon>Pseudomonadati</taxon>
        <taxon>Planctomycetota</taxon>
        <taxon>Planctomycetia</taxon>
        <taxon>Pirellulales</taxon>
        <taxon>Pirellulaceae</taxon>
        <taxon>Rosistilla</taxon>
    </lineage>
</organism>
<dbReference type="Proteomes" id="UP000316770">
    <property type="component" value="Chromosome"/>
</dbReference>
<evidence type="ECO:0000313" key="3">
    <source>
        <dbReference type="Proteomes" id="UP000316770"/>
    </source>
</evidence>
<dbReference type="Pfam" id="PF08378">
    <property type="entry name" value="NERD"/>
    <property type="match status" value="1"/>
</dbReference>
<reference evidence="2 3" key="1">
    <citation type="submission" date="2019-02" db="EMBL/GenBank/DDBJ databases">
        <title>Deep-cultivation of Planctomycetes and their phenomic and genomic characterization uncovers novel biology.</title>
        <authorList>
            <person name="Wiegand S."/>
            <person name="Jogler M."/>
            <person name="Boedeker C."/>
            <person name="Pinto D."/>
            <person name="Vollmers J."/>
            <person name="Rivas-Marin E."/>
            <person name="Kohn T."/>
            <person name="Peeters S.H."/>
            <person name="Heuer A."/>
            <person name="Rast P."/>
            <person name="Oberbeckmann S."/>
            <person name="Bunk B."/>
            <person name="Jeske O."/>
            <person name="Meyerdierks A."/>
            <person name="Storesund J.E."/>
            <person name="Kallscheuer N."/>
            <person name="Luecker S."/>
            <person name="Lage O.M."/>
            <person name="Pohl T."/>
            <person name="Merkel B.J."/>
            <person name="Hornburger P."/>
            <person name="Mueller R.-W."/>
            <person name="Bruemmer F."/>
            <person name="Labrenz M."/>
            <person name="Spormann A.M."/>
            <person name="Op den Camp H."/>
            <person name="Overmann J."/>
            <person name="Amann R."/>
            <person name="Jetten M.S.M."/>
            <person name="Mascher T."/>
            <person name="Medema M.H."/>
            <person name="Devos D.P."/>
            <person name="Kaster A.-K."/>
            <person name="Ovreas L."/>
            <person name="Rohde M."/>
            <person name="Galperin M.Y."/>
            <person name="Jogler C."/>
        </authorList>
    </citation>
    <scope>NUCLEOTIDE SEQUENCE [LARGE SCALE GENOMIC DNA]</scope>
    <source>
        <strain evidence="2 3">Mal33</strain>
    </source>
</reference>
<evidence type="ECO:0000259" key="1">
    <source>
        <dbReference type="PROSITE" id="PS50965"/>
    </source>
</evidence>
<proteinExistence type="predicted"/>
<gene>
    <name evidence="2" type="ORF">Mal33_22680</name>
</gene>
<evidence type="ECO:0000313" key="2">
    <source>
        <dbReference type="EMBL" id="QDV56286.1"/>
    </source>
</evidence>
<sequence>MIVKEKEGSIPTDKMGRAGYDAEKQMAFYLRRAFSESPDIFVFNDIRFVRNGEAAQIDHLVLHRYGFFLIESKSVTGAIEVNKQLEFVRVFGRQRKGMKSPITQVKMQADLLQALLNDNKESLRRKVMLGMVQGSFGEQRFDRLVAVSDNGIINRKGCDPPGLVKADRVASVVEDLIARRDKTRGFTGAMRLAFADKKTTKQLQEDDMPAFTAGELDLICSFLLDNDQPYVQPPPVVGQVVSPPETPPPPPAAANVQSVAAEIVRESPAQTQTSFSCRHCNATNVEIVYGQYGYYFKCNDCSKNTKIDFTCRCGVKSKISKKGQIFSWKCSSCGNNDHFYTNPS</sequence>
<dbReference type="RefSeq" id="WP_145284558.1">
    <property type="nucleotide sequence ID" value="NZ_CP036318.1"/>
</dbReference>
<dbReference type="AlphaFoldDB" id="A0A518IT69"/>
<keyword evidence="3" id="KW-1185">Reference proteome</keyword>